<dbReference type="GO" id="GO:0004674">
    <property type="term" value="F:protein serine/threonine kinase activity"/>
    <property type="evidence" value="ECO:0007669"/>
    <property type="project" value="TreeGrafter"/>
</dbReference>
<dbReference type="Proteomes" id="UP000615446">
    <property type="component" value="Unassembled WGS sequence"/>
</dbReference>
<evidence type="ECO:0000259" key="2">
    <source>
        <dbReference type="SMART" id="SM00219"/>
    </source>
</evidence>
<dbReference type="SMART" id="SM00219">
    <property type="entry name" value="TyrKc"/>
    <property type="match status" value="1"/>
</dbReference>
<dbReference type="SUPFAM" id="SSF56112">
    <property type="entry name" value="Protein kinase-like (PK-like)"/>
    <property type="match status" value="1"/>
</dbReference>
<dbReference type="InterPro" id="IPR011009">
    <property type="entry name" value="Kinase-like_dom_sf"/>
</dbReference>
<feature type="signal peptide" evidence="1">
    <location>
        <begin position="1"/>
        <end position="19"/>
    </location>
</feature>
<keyword evidence="3" id="KW-0808">Transferase</keyword>
<name>A0A8H3QJY0_9GLOM</name>
<dbReference type="InterPro" id="IPR051681">
    <property type="entry name" value="Ser/Thr_Kinases-Pseudokinases"/>
</dbReference>
<feature type="domain" description="Tyrosine-protein kinase catalytic" evidence="2">
    <location>
        <begin position="4"/>
        <end position="167"/>
    </location>
</feature>
<dbReference type="GO" id="GO:0004713">
    <property type="term" value="F:protein tyrosine kinase activity"/>
    <property type="evidence" value="ECO:0007669"/>
    <property type="project" value="InterPro"/>
</dbReference>
<dbReference type="EMBL" id="BLAL01000073">
    <property type="protein sequence ID" value="GES83780.1"/>
    <property type="molecule type" value="Genomic_DNA"/>
</dbReference>
<organism evidence="3 4">
    <name type="scientific">Rhizophagus clarus</name>
    <dbReference type="NCBI Taxonomy" id="94130"/>
    <lineage>
        <taxon>Eukaryota</taxon>
        <taxon>Fungi</taxon>
        <taxon>Fungi incertae sedis</taxon>
        <taxon>Mucoromycota</taxon>
        <taxon>Glomeromycotina</taxon>
        <taxon>Glomeromycetes</taxon>
        <taxon>Glomerales</taxon>
        <taxon>Glomeraceae</taxon>
        <taxon>Rhizophagus</taxon>
    </lineage>
</organism>
<dbReference type="InterPro" id="IPR020635">
    <property type="entry name" value="Tyr_kinase_cat_dom"/>
</dbReference>
<dbReference type="AlphaFoldDB" id="A0A8H3QJY0"/>
<feature type="chain" id="PRO_5034516689" evidence="1">
    <location>
        <begin position="20"/>
        <end position="214"/>
    </location>
</feature>
<keyword evidence="3" id="KW-0418">Kinase</keyword>
<proteinExistence type="predicted"/>
<accession>A0A8H3QJY0</accession>
<sequence length="214" mass="24946">MILFVILLPILMREFRSRAVILEYAEGETLEKYLRDNTITFKWESQLKFAKEISSAIFMHPNNILIQNGTIKLTDFGCSCLKGSDNDTKARGFGSNILGVTSQRSPFDFGTINNDDSEIMMIKLRIFDGEREKPIPNTNYIFIALYEKCWRYEPGERPDIRQVIAEINNIDLIDDLNFKKIERTEIEKAEKLDNEDFDFPNFDDCDINSDKYQI</sequence>
<comment type="caution">
    <text evidence="3">The sequence shown here is derived from an EMBL/GenBank/DDBJ whole genome shotgun (WGS) entry which is preliminary data.</text>
</comment>
<evidence type="ECO:0000256" key="1">
    <source>
        <dbReference type="SAM" id="SignalP"/>
    </source>
</evidence>
<evidence type="ECO:0000313" key="4">
    <source>
        <dbReference type="Proteomes" id="UP000615446"/>
    </source>
</evidence>
<protein>
    <submittedName>
        <fullName evidence="3">Kinase-like domain-containing protein</fullName>
    </submittedName>
</protein>
<gene>
    <name evidence="3" type="ORF">RCL2_001093200</name>
</gene>
<evidence type="ECO:0000313" key="3">
    <source>
        <dbReference type="EMBL" id="GES83780.1"/>
    </source>
</evidence>
<dbReference type="Gene3D" id="1.10.510.10">
    <property type="entry name" value="Transferase(Phosphotransferase) domain 1"/>
    <property type="match status" value="2"/>
</dbReference>
<reference evidence="3" key="1">
    <citation type="submission" date="2019-10" db="EMBL/GenBank/DDBJ databases">
        <title>Conservation and host-specific expression of non-tandemly repeated heterogenous ribosome RNA gene in arbuscular mycorrhizal fungi.</title>
        <authorList>
            <person name="Maeda T."/>
            <person name="Kobayashi Y."/>
            <person name="Nakagawa T."/>
            <person name="Ezawa T."/>
            <person name="Yamaguchi K."/>
            <person name="Bino T."/>
            <person name="Nishimoto Y."/>
            <person name="Shigenobu S."/>
            <person name="Kawaguchi M."/>
        </authorList>
    </citation>
    <scope>NUCLEOTIDE SEQUENCE</scope>
    <source>
        <strain evidence="3">HR1</strain>
    </source>
</reference>
<dbReference type="OrthoDB" id="10261027at2759"/>
<keyword evidence="1" id="KW-0732">Signal</keyword>
<dbReference type="PANTHER" id="PTHR44329">
    <property type="entry name" value="SERINE/THREONINE-PROTEIN KINASE TNNI3K-RELATED"/>
    <property type="match status" value="1"/>
</dbReference>